<feature type="domain" description="C3H1-type" evidence="3">
    <location>
        <begin position="121"/>
        <end position="148"/>
    </location>
</feature>
<keyword evidence="5" id="KW-1185">Reference proteome</keyword>
<evidence type="ECO:0000259" key="3">
    <source>
        <dbReference type="PROSITE" id="PS50103"/>
    </source>
</evidence>
<dbReference type="PANTHER" id="PTHR46512:SF10">
    <property type="entry name" value="FK506-BINDING PROTEIN-LIKE"/>
    <property type="match status" value="1"/>
</dbReference>
<gene>
    <name evidence="4" type="ORF">NLJ89_g6574</name>
</gene>
<dbReference type="Gene3D" id="1.25.40.10">
    <property type="entry name" value="Tetratricopeptide repeat domain"/>
    <property type="match status" value="1"/>
</dbReference>
<protein>
    <recommendedName>
        <fullName evidence="3">C3H1-type domain-containing protein</fullName>
    </recommendedName>
</protein>
<comment type="caution">
    <text evidence="4">The sequence shown here is derived from an EMBL/GenBank/DDBJ whole genome shotgun (WGS) entry which is preliminary data.</text>
</comment>
<organism evidence="4 5">
    <name type="scientific">Agrocybe chaxingu</name>
    <dbReference type="NCBI Taxonomy" id="84603"/>
    <lineage>
        <taxon>Eukaryota</taxon>
        <taxon>Fungi</taxon>
        <taxon>Dikarya</taxon>
        <taxon>Basidiomycota</taxon>
        <taxon>Agaricomycotina</taxon>
        <taxon>Agaricomycetes</taxon>
        <taxon>Agaricomycetidae</taxon>
        <taxon>Agaricales</taxon>
        <taxon>Agaricineae</taxon>
        <taxon>Strophariaceae</taxon>
        <taxon>Agrocybe</taxon>
    </lineage>
</organism>
<dbReference type="InterPro" id="IPR011990">
    <property type="entry name" value="TPR-like_helical_dom_sf"/>
</dbReference>
<evidence type="ECO:0000256" key="1">
    <source>
        <dbReference type="PROSITE-ProRule" id="PRU00723"/>
    </source>
</evidence>
<sequence>MSNLAATYMKLGIYEPAAWTATIALEFDPRLVKARFRRGIARRNTFLYDGARKDFEAILRRDPDCQEAHQELEIVRGQLAATSEELDHESDDEGHPEFSDEAWEPFSDPDSPDCKHLGIGRVAQPPCRAYNREGCAKGISCPLAHAPDRKSVRDELFGARRHREEILENLQYSHSWAMEDVQRVAAVDAILRTTPPTERFVLLVSLEEDSFLNIHKHLMNAMKQRAHVVQVFNARQATILLDSPHLVAMLATDAGIARRKHTALRNKIVGYVQNGGSFLVAGSFSTHVSGTGFEKLTRAFGLPWTYGTYNRSIFSLNPINEVASRNPSLVQSYTLTDQKECPLLF</sequence>
<dbReference type="SUPFAM" id="SSF48452">
    <property type="entry name" value="TPR-like"/>
    <property type="match status" value="1"/>
</dbReference>
<dbReference type="PROSITE" id="PS50103">
    <property type="entry name" value="ZF_C3H1"/>
    <property type="match status" value="1"/>
</dbReference>
<accession>A0A9W8JYW3</accession>
<proteinExistence type="predicted"/>
<keyword evidence="1" id="KW-0862">Zinc</keyword>
<evidence type="ECO:0000313" key="5">
    <source>
        <dbReference type="Proteomes" id="UP001148786"/>
    </source>
</evidence>
<dbReference type="InterPro" id="IPR000571">
    <property type="entry name" value="Znf_CCCH"/>
</dbReference>
<dbReference type="InterPro" id="IPR050754">
    <property type="entry name" value="FKBP4/5/8-like"/>
</dbReference>
<dbReference type="PANTHER" id="PTHR46512">
    <property type="entry name" value="PEPTIDYLPROLYL ISOMERASE"/>
    <property type="match status" value="1"/>
</dbReference>
<evidence type="ECO:0000256" key="2">
    <source>
        <dbReference type="SAM" id="MobiDB-lite"/>
    </source>
</evidence>
<dbReference type="GO" id="GO:0008270">
    <property type="term" value="F:zinc ion binding"/>
    <property type="evidence" value="ECO:0007669"/>
    <property type="project" value="UniProtKB-KW"/>
</dbReference>
<reference evidence="4" key="1">
    <citation type="submission" date="2022-07" db="EMBL/GenBank/DDBJ databases">
        <title>Genome Sequence of Agrocybe chaxingu.</title>
        <authorList>
            <person name="Buettner E."/>
        </authorList>
    </citation>
    <scope>NUCLEOTIDE SEQUENCE</scope>
    <source>
        <strain evidence="4">MP-N11</strain>
    </source>
</reference>
<evidence type="ECO:0000313" key="4">
    <source>
        <dbReference type="EMBL" id="KAJ3506955.1"/>
    </source>
</evidence>
<feature type="region of interest" description="Disordered" evidence="2">
    <location>
        <begin position="83"/>
        <end position="109"/>
    </location>
</feature>
<dbReference type="Proteomes" id="UP001148786">
    <property type="component" value="Unassembled WGS sequence"/>
</dbReference>
<keyword evidence="1" id="KW-0863">Zinc-finger</keyword>
<keyword evidence="1" id="KW-0479">Metal-binding</keyword>
<dbReference type="OrthoDB" id="245563at2759"/>
<name>A0A9W8JYW3_9AGAR</name>
<feature type="zinc finger region" description="C3H1-type" evidence="1">
    <location>
        <begin position="121"/>
        <end position="148"/>
    </location>
</feature>
<dbReference type="AlphaFoldDB" id="A0A9W8JYW3"/>
<dbReference type="EMBL" id="JANKHO010000709">
    <property type="protein sequence ID" value="KAJ3506955.1"/>
    <property type="molecule type" value="Genomic_DNA"/>
</dbReference>